<feature type="active site" evidence="12">
    <location>
        <position position="1261"/>
    </location>
</feature>
<feature type="domain" description="PurM-like C-terminal" evidence="13">
    <location>
        <begin position="834"/>
        <end position="952"/>
    </location>
</feature>
<dbReference type="CDD" id="cd02203">
    <property type="entry name" value="PurL_repeat1"/>
    <property type="match status" value="1"/>
</dbReference>
<keyword evidence="18" id="KW-1185">Reference proteome</keyword>
<dbReference type="FunFam" id="1.10.8.750:FF:000002">
    <property type="entry name" value="Phosphoribosylformylglycinamidine synthase"/>
    <property type="match status" value="1"/>
</dbReference>
<dbReference type="FunFam" id="3.90.650.10:FF:000005">
    <property type="entry name" value="Phosphoribosylformylglycinamidine synthase"/>
    <property type="match status" value="1"/>
</dbReference>
<feature type="domain" description="Phosphoribosylformylglycinamidine synthase linker" evidence="14">
    <location>
        <begin position="159"/>
        <end position="208"/>
    </location>
</feature>
<dbReference type="CDD" id="cd01740">
    <property type="entry name" value="GATase1_FGAR_AT"/>
    <property type="match status" value="1"/>
</dbReference>
<dbReference type="UniPathway" id="UPA00074">
    <property type="reaction ID" value="UER00128"/>
</dbReference>
<dbReference type="InterPro" id="IPR036604">
    <property type="entry name" value="PurS-like_sf"/>
</dbReference>
<dbReference type="RefSeq" id="WP_182584556.1">
    <property type="nucleotide sequence ID" value="NZ_JABVCQ010000029.1"/>
</dbReference>
<evidence type="ECO:0000256" key="3">
    <source>
        <dbReference type="ARBA" id="ARBA00022490"/>
    </source>
</evidence>
<keyword evidence="7 12" id="KW-0658">Purine biosynthesis</keyword>
<dbReference type="GO" id="GO:0005524">
    <property type="term" value="F:ATP binding"/>
    <property type="evidence" value="ECO:0007669"/>
    <property type="project" value="UniProtKB-UniRule"/>
</dbReference>
<comment type="function">
    <text evidence="12">Phosphoribosylformylglycinamidine synthase involved in the purines biosynthetic pathway. Catalyzes the ATP-dependent conversion of formylglycinamide ribonucleotide (FGAR) and glutamine to yield formylglycinamidine ribonucleotide (FGAM) and glutamate.</text>
</comment>
<dbReference type="SUPFAM" id="SSF52317">
    <property type="entry name" value="Class I glutamine amidotransferase-like"/>
    <property type="match status" value="1"/>
</dbReference>
<dbReference type="Gene3D" id="3.40.50.880">
    <property type="match status" value="1"/>
</dbReference>
<dbReference type="FunFam" id="3.30.1330.10:FF:000005">
    <property type="entry name" value="Phosphoribosylformylglycinamidine synthase"/>
    <property type="match status" value="1"/>
</dbReference>
<dbReference type="SUPFAM" id="SSF56042">
    <property type="entry name" value="PurM C-terminal domain-like"/>
    <property type="match status" value="2"/>
</dbReference>
<evidence type="ECO:0000256" key="8">
    <source>
        <dbReference type="ARBA" id="ARBA00022840"/>
    </source>
</evidence>
<gene>
    <name evidence="12 17" type="primary">purL</name>
    <name evidence="17" type="synonym">purI</name>
    <name evidence="17" type="ORF">HUK38_11910</name>
</gene>
<dbReference type="InterPro" id="IPR036921">
    <property type="entry name" value="PurM-like_N_sf"/>
</dbReference>
<feature type="active site" evidence="12">
    <location>
        <position position="1263"/>
    </location>
</feature>
<dbReference type="NCBIfam" id="TIGR01735">
    <property type="entry name" value="FGAM_synt"/>
    <property type="match status" value="1"/>
</dbReference>
<dbReference type="InterPro" id="IPR010073">
    <property type="entry name" value="PurL_large"/>
</dbReference>
<evidence type="ECO:0000259" key="15">
    <source>
        <dbReference type="Pfam" id="PF18076"/>
    </source>
</evidence>
<feature type="active site" description="Nucleophile" evidence="12">
    <location>
        <position position="1138"/>
    </location>
</feature>
<keyword evidence="9 12" id="KW-0460">Magnesium</keyword>
<comment type="caution">
    <text evidence="17">The sequence shown here is derived from an EMBL/GenBank/DDBJ whole genome shotgun (WGS) entry which is preliminary data.</text>
</comment>
<evidence type="ECO:0000256" key="11">
    <source>
        <dbReference type="ARBA" id="ARBA00052585"/>
    </source>
</evidence>
<feature type="binding site" evidence="12">
    <location>
        <position position="674"/>
    </location>
    <ligand>
        <name>ATP</name>
        <dbReference type="ChEBI" id="CHEBI:30616"/>
    </ligand>
</feature>
<evidence type="ECO:0000259" key="16">
    <source>
        <dbReference type="Pfam" id="PF22689"/>
    </source>
</evidence>
<dbReference type="InterPro" id="IPR036676">
    <property type="entry name" value="PurM-like_C_sf"/>
</dbReference>
<evidence type="ECO:0000256" key="1">
    <source>
        <dbReference type="ARBA" id="ARBA00004920"/>
    </source>
</evidence>
<dbReference type="InterPro" id="IPR041609">
    <property type="entry name" value="PurL_linker"/>
</dbReference>
<dbReference type="FunFam" id="3.90.650.10:FF:000002">
    <property type="entry name" value="Phosphoribosylformylglycinamidine synthase"/>
    <property type="match status" value="1"/>
</dbReference>
<comment type="caution">
    <text evidence="12">Lacks conserved residue(s) required for the propagation of feature annotation.</text>
</comment>
<reference evidence="17 18" key="1">
    <citation type="journal article" date="2020" name="Arch. Microbiol.">
        <title>The genome sequence of the giant phototrophic gammaproteobacterium Thiospirillum jenense gives insight into its physiological properties and phylogenetic relationships.</title>
        <authorList>
            <person name="Imhoff J.F."/>
            <person name="Meyer T.E."/>
            <person name="Kyndt J.A."/>
        </authorList>
    </citation>
    <scope>NUCLEOTIDE SEQUENCE [LARGE SCALE GENOMIC DNA]</scope>
    <source>
        <strain evidence="17 18">DSM 216</strain>
    </source>
</reference>
<dbReference type="GO" id="GO:0005737">
    <property type="term" value="C:cytoplasm"/>
    <property type="evidence" value="ECO:0007669"/>
    <property type="project" value="UniProtKB-SubCell"/>
</dbReference>
<evidence type="ECO:0000313" key="18">
    <source>
        <dbReference type="Proteomes" id="UP000548632"/>
    </source>
</evidence>
<keyword evidence="10 12" id="KW-0315">Glutamine amidotransferase</keyword>
<feature type="binding site" evidence="12">
    <location>
        <position position="714"/>
    </location>
    <ligand>
        <name>Mg(2+)</name>
        <dbReference type="ChEBI" id="CHEBI:18420"/>
    </ligand>
</feature>
<protein>
    <recommendedName>
        <fullName evidence="12">Phosphoribosylformylglycinamidine synthase</fullName>
        <shortName evidence="12">FGAM synthase</shortName>
        <shortName evidence="12">FGAMS</shortName>
        <ecNumber evidence="12">6.3.5.3</ecNumber>
    </recommendedName>
    <alternativeName>
        <fullName evidence="12">Formylglycinamide ribonucleotide amidotransferase</fullName>
        <shortName evidence="12">FGAR amidotransferase</shortName>
        <shortName evidence="12">FGAR-AT</shortName>
    </alternativeName>
</protein>
<dbReference type="GO" id="GO:0004642">
    <property type="term" value="F:phosphoribosylformylglycinamidine synthase activity"/>
    <property type="evidence" value="ECO:0007669"/>
    <property type="project" value="UniProtKB-UniRule"/>
</dbReference>
<feature type="binding site" evidence="12">
    <location>
        <position position="718"/>
    </location>
    <ligand>
        <name>Mg(2+)</name>
        <dbReference type="ChEBI" id="CHEBI:18420"/>
    </ligand>
</feature>
<evidence type="ECO:0000256" key="9">
    <source>
        <dbReference type="ARBA" id="ARBA00022842"/>
    </source>
</evidence>
<comment type="pathway">
    <text evidence="1 12">Purine metabolism; IMP biosynthesis via de novo pathway; 5-amino-1-(5-phospho-D-ribosyl)imidazole from N(2)-formyl-N(1)-(5-phospho-D-ribosyl)glycinamide: step 1/2.</text>
</comment>
<dbReference type="SMART" id="SM01211">
    <property type="entry name" value="GATase_5"/>
    <property type="match status" value="1"/>
</dbReference>
<name>A0A839HNJ5_9GAMM</name>
<dbReference type="SUPFAM" id="SSF109736">
    <property type="entry name" value="FGAM synthase PurL, linker domain"/>
    <property type="match status" value="1"/>
</dbReference>
<dbReference type="Proteomes" id="UP000548632">
    <property type="component" value="Unassembled WGS sequence"/>
</dbReference>
<dbReference type="SUPFAM" id="SSF55326">
    <property type="entry name" value="PurM N-terminal domain-like"/>
    <property type="match status" value="2"/>
</dbReference>
<dbReference type="PANTHER" id="PTHR10099:SF1">
    <property type="entry name" value="PHOSPHORIBOSYLFORMYLGLYCINAMIDINE SYNTHASE"/>
    <property type="match status" value="1"/>
</dbReference>
<dbReference type="FunFam" id="3.40.50.880:FF:000008">
    <property type="entry name" value="Phosphoribosylformylglycinamidine synthase"/>
    <property type="match status" value="1"/>
</dbReference>
<dbReference type="GO" id="GO:0006189">
    <property type="term" value="P:'de novo' IMP biosynthetic process"/>
    <property type="evidence" value="ECO:0007669"/>
    <property type="project" value="UniProtKB-UniRule"/>
</dbReference>
<dbReference type="Gene3D" id="3.90.650.10">
    <property type="entry name" value="PurM-like C-terminal domain"/>
    <property type="match status" value="2"/>
</dbReference>
<keyword evidence="8 12" id="KW-0067">ATP-binding</keyword>
<organism evidence="17 18">
    <name type="scientific">Thiospirillum jenense</name>
    <dbReference type="NCBI Taxonomy" id="1653858"/>
    <lineage>
        <taxon>Bacteria</taxon>
        <taxon>Pseudomonadati</taxon>
        <taxon>Pseudomonadota</taxon>
        <taxon>Gammaproteobacteria</taxon>
        <taxon>Chromatiales</taxon>
        <taxon>Chromatiaceae</taxon>
        <taxon>Thiospirillum</taxon>
    </lineage>
</organism>
<dbReference type="HAMAP" id="MF_00419">
    <property type="entry name" value="PurL_1"/>
    <property type="match status" value="1"/>
</dbReference>
<evidence type="ECO:0000256" key="2">
    <source>
        <dbReference type="ARBA" id="ARBA00008608"/>
    </source>
</evidence>
<feature type="binding site" evidence="12">
    <location>
        <position position="675"/>
    </location>
    <ligand>
        <name>Mg(2+)</name>
        <dbReference type="ChEBI" id="CHEBI:18420"/>
    </ligand>
</feature>
<accession>A0A839HNJ5</accession>
<comment type="catalytic activity">
    <reaction evidence="11 12">
        <text>N(2)-formyl-N(1)-(5-phospho-beta-D-ribosyl)glycinamide + L-glutamine + ATP + H2O = 2-formamido-N(1)-(5-O-phospho-beta-D-ribosyl)acetamidine + L-glutamate + ADP + phosphate + H(+)</text>
        <dbReference type="Rhea" id="RHEA:17129"/>
        <dbReference type="ChEBI" id="CHEBI:15377"/>
        <dbReference type="ChEBI" id="CHEBI:15378"/>
        <dbReference type="ChEBI" id="CHEBI:29985"/>
        <dbReference type="ChEBI" id="CHEBI:30616"/>
        <dbReference type="ChEBI" id="CHEBI:43474"/>
        <dbReference type="ChEBI" id="CHEBI:58359"/>
        <dbReference type="ChEBI" id="CHEBI:147286"/>
        <dbReference type="ChEBI" id="CHEBI:147287"/>
        <dbReference type="ChEBI" id="CHEBI:456216"/>
        <dbReference type="EC" id="6.3.5.3"/>
    </reaction>
</comment>
<evidence type="ECO:0000256" key="10">
    <source>
        <dbReference type="ARBA" id="ARBA00022962"/>
    </source>
</evidence>
<evidence type="ECO:0000256" key="6">
    <source>
        <dbReference type="ARBA" id="ARBA00022741"/>
    </source>
</evidence>
<dbReference type="EMBL" id="JABVCQ010000029">
    <property type="protein sequence ID" value="MBB1126922.1"/>
    <property type="molecule type" value="Genomic_DNA"/>
</dbReference>
<dbReference type="InterPro" id="IPR055181">
    <property type="entry name" value="FGAR-AT_PurM_N-like"/>
</dbReference>
<dbReference type="Pfam" id="PF18076">
    <property type="entry name" value="FGAR-AT_N"/>
    <property type="match status" value="1"/>
</dbReference>
<dbReference type="Pfam" id="PF18072">
    <property type="entry name" value="FGAR-AT_linker"/>
    <property type="match status" value="1"/>
</dbReference>
<feature type="domain" description="Phosphoribosylformylglycinamidine synthase N-terminal" evidence="15">
    <location>
        <begin position="25"/>
        <end position="138"/>
    </location>
</feature>
<evidence type="ECO:0000259" key="13">
    <source>
        <dbReference type="Pfam" id="PF02769"/>
    </source>
</evidence>
<evidence type="ECO:0000256" key="12">
    <source>
        <dbReference type="HAMAP-Rule" id="MF_00419"/>
    </source>
</evidence>
<feature type="domain" description="PurM-like C-terminal" evidence="13">
    <location>
        <begin position="428"/>
        <end position="585"/>
    </location>
</feature>
<feature type="domain" description="FGAR-AT PurM N-terminal-like" evidence="16">
    <location>
        <begin position="645"/>
        <end position="808"/>
    </location>
</feature>
<dbReference type="InterPro" id="IPR040707">
    <property type="entry name" value="FGAR-AT_N"/>
</dbReference>
<keyword evidence="3 12" id="KW-0963">Cytoplasm</keyword>
<evidence type="ECO:0000256" key="7">
    <source>
        <dbReference type="ARBA" id="ARBA00022755"/>
    </source>
</evidence>
<dbReference type="InterPro" id="IPR010918">
    <property type="entry name" value="PurM-like_C_dom"/>
</dbReference>
<dbReference type="NCBIfam" id="NF003672">
    <property type="entry name" value="PRK05297.1"/>
    <property type="match status" value="1"/>
</dbReference>
<comment type="similarity">
    <text evidence="2 12">In the N-terminal section; belongs to the FGAMS family.</text>
</comment>
<dbReference type="Pfam" id="PF02769">
    <property type="entry name" value="AIRS_C"/>
    <property type="match status" value="2"/>
</dbReference>
<dbReference type="Gene3D" id="1.10.8.750">
    <property type="entry name" value="Phosphoribosylformylglycinamidine synthase, linker domain"/>
    <property type="match status" value="1"/>
</dbReference>
<comment type="subunit">
    <text evidence="12">Monomer.</text>
</comment>
<dbReference type="SUPFAM" id="SSF82697">
    <property type="entry name" value="PurS-like"/>
    <property type="match status" value="1"/>
</dbReference>
<evidence type="ECO:0000259" key="14">
    <source>
        <dbReference type="Pfam" id="PF18072"/>
    </source>
</evidence>
<keyword evidence="6 12" id="KW-0547">Nucleotide-binding</keyword>
<evidence type="ECO:0000313" key="17">
    <source>
        <dbReference type="EMBL" id="MBB1126922.1"/>
    </source>
</evidence>
<dbReference type="CDD" id="cd02204">
    <property type="entry name" value="PurL_repeat2"/>
    <property type="match status" value="1"/>
</dbReference>
<evidence type="ECO:0000256" key="5">
    <source>
        <dbReference type="ARBA" id="ARBA00022723"/>
    </source>
</evidence>
<proteinExistence type="inferred from homology"/>
<comment type="subcellular location">
    <subcellularLocation>
        <location evidence="12">Cytoplasm</location>
    </subcellularLocation>
</comment>
<dbReference type="EC" id="6.3.5.3" evidence="12"/>
<sequence length="1296" mass="139168">MLILRGTTVTDRQRELQSLSLVGIYHYIVELNAAAELTAEHSALLQQILIAEQLTPTAGELTAPALLIVPRPGTQSPWSSKAIEILHCCGLTAIQRIERGIIYHTDPPAALDQLNPALLHDRMTEVVLPNLAAALQLFDHAAPRPLTAIALNDDAVAALNQANQTLGLALSADEINYLAESFIALGRDPTDVELMMFAQANSEHCRHKIFNAEWVIDGVAQSQTLFKMIRASTAASPAGILSAYSDNAAVIQGWNGHYWHVAPQTAIYQRHPEPIHFLIKVETHNHPTAIAPDPGAATGVGGEIRDEGATGIGAKPRIGLCGFAVSNLRIPNFEEPWEINYGRPERIVSAFNIMRDGPIGAAAFNNEFGRPNLLGYFRTFEQLIPAVDPLSNELTQAGELRGYHKPIMLAGGLGAIRPGHVIKQSFPPGTPLVVLGGPAMLIGLGGGAASSMTSGSSAAELDFASVQRANPQMQRRCQEVIDRCCALGEHNPILFIHDVGAGGLSNALPELVHDGGRGGLFNVRAIPSADSELSPLEIWCNEAQERYVLAIAAEQLNQFAAICARERCPFAVVGTATDEPQLVLTDELQQTTPIDLPLSVLFGHPPRMTRTVTRIAAPAQSFNTAQLQLEDAVNRLLHLPTIAAKTFLITIGDRSVTGLVARDQFVGPWQVPVADCAAVTTDFDSVTGAAMAMGERPPVALLNAPAAGRLAVAEAVTNLAAAPIAHLSDIRLSANWMAAAGQPGEDARLFDTVQAVALELCPALGIAIPVGKDSLSMRTVWAQATADGEQTPRSMTAPLSLVISAVAPVTDVRGIVTPQLRTDQGATVLLLIDLGRGQTRLGGSCLAQVYNQLGSEPPDLDDPKLLQQFFAAIQQLNAEQLLLAYHDRADGGLFVTLCEMAFAGRTGLAVTLDALPSADHLAALFAEELGAVIQVRHVDVPLVREVLAQHQLDQYTHAVATLAIDDLIRITANGQLLLSVTRVYLQQQWTLTSWQMQRLRDDPDCADEEYARIADHDAGLSAQLTFDPRSNPVAPLIATGARPRVAILREQGVNGQAEMAAAFERAGFECHDVPMADILSGDKRLDQFSVLAACGGFSYGDVLGAGAGWASSILFNPRARDQFAAFFQRTDTLALGVCNGCQMLARLRELIPGTAHWPQFVRNRSQQFEARLVMVEVQPSPSPWFAGMAGSRLPICVAHGEGRAEFGSAAQLAASQALVTLRLIEHDGAVAINYPANPNGSPDGITGLASSDGRFNILMPHPERLFRTVQYSWHPPEWGEDGPWLRLFRNARAWVG</sequence>
<dbReference type="GO" id="GO:0046872">
    <property type="term" value="F:metal ion binding"/>
    <property type="evidence" value="ECO:0007669"/>
    <property type="project" value="UniProtKB-KW"/>
</dbReference>
<feature type="binding site" evidence="12">
    <location>
        <begin position="295"/>
        <end position="306"/>
    </location>
    <ligand>
        <name>ATP</name>
        <dbReference type="ChEBI" id="CHEBI:30616"/>
    </ligand>
</feature>
<dbReference type="PROSITE" id="PS51273">
    <property type="entry name" value="GATASE_TYPE_1"/>
    <property type="match status" value="1"/>
</dbReference>
<feature type="binding site" evidence="12">
    <location>
        <position position="887"/>
    </location>
    <ligand>
        <name>Mg(2+)</name>
        <dbReference type="ChEBI" id="CHEBI:18420"/>
    </ligand>
</feature>
<dbReference type="PANTHER" id="PTHR10099">
    <property type="entry name" value="PHOSPHORIBOSYLFORMYLGLYCINAMIDINE SYNTHASE"/>
    <property type="match status" value="1"/>
</dbReference>
<dbReference type="Pfam" id="PF22689">
    <property type="entry name" value="FGAR-AT_PurM_N-like"/>
    <property type="match status" value="1"/>
</dbReference>
<keyword evidence="5 12" id="KW-0479">Metal-binding</keyword>
<dbReference type="InterPro" id="IPR029062">
    <property type="entry name" value="Class_I_gatase-like"/>
</dbReference>
<evidence type="ECO:0000256" key="4">
    <source>
        <dbReference type="ARBA" id="ARBA00022598"/>
    </source>
</evidence>
<dbReference type="Gene3D" id="3.30.1330.10">
    <property type="entry name" value="PurM-like, N-terminal domain"/>
    <property type="match status" value="2"/>
</dbReference>
<keyword evidence="4 12" id="KW-0436">Ligase</keyword>
<dbReference type="Pfam" id="PF13507">
    <property type="entry name" value="GATase_5"/>
    <property type="match status" value="1"/>
</dbReference>